<dbReference type="UniPathway" id="UPA00034">
    <property type="reaction ID" value="UER00027"/>
</dbReference>
<keyword evidence="3 5" id="KW-0663">Pyridoxal phosphate</keyword>
<protein>
    <recommendedName>
        <fullName evidence="5 6">Diaminopimelate decarboxylase</fullName>
        <shortName evidence="5">DAP decarboxylase</shortName>
        <shortName evidence="5">DAPDC</shortName>
        <ecNumber evidence="5 6">4.1.1.20</ecNumber>
    </recommendedName>
</protein>
<evidence type="ECO:0000313" key="11">
    <source>
        <dbReference type="Proteomes" id="UP000054197"/>
    </source>
</evidence>
<dbReference type="PRINTS" id="PR01181">
    <property type="entry name" value="DAPDCRBXLASE"/>
</dbReference>
<dbReference type="InterPro" id="IPR009006">
    <property type="entry name" value="Ala_racemase/Decarboxylase_C"/>
</dbReference>
<comment type="caution">
    <text evidence="10">The sequence shown here is derived from an EMBL/GenBank/DDBJ whole genome shotgun (WGS) entry which is preliminary data.</text>
</comment>
<dbReference type="PANTHER" id="PTHR43727:SF2">
    <property type="entry name" value="GROUP IV DECARBOXYLASE"/>
    <property type="match status" value="1"/>
</dbReference>
<dbReference type="SUPFAM" id="SSF50621">
    <property type="entry name" value="Alanine racemase C-terminal domain-like"/>
    <property type="match status" value="1"/>
</dbReference>
<feature type="domain" description="Orn/DAP/Arg decarboxylase 2 N-terminal" evidence="9">
    <location>
        <begin position="37"/>
        <end position="285"/>
    </location>
</feature>
<dbReference type="EC" id="4.1.1.20" evidence="5 6"/>
<dbReference type="CDD" id="cd06828">
    <property type="entry name" value="PLPDE_III_DapDC"/>
    <property type="match status" value="1"/>
</dbReference>
<comment type="function">
    <text evidence="5">Specifically catalyzes the decarboxylation of meso-diaminopimelate (meso-DAP) to L-lysine.</text>
</comment>
<feature type="binding site" evidence="5">
    <location>
        <position position="281"/>
    </location>
    <ligand>
        <name>substrate</name>
    </ligand>
</feature>
<dbReference type="HAMAP" id="MF_02120">
    <property type="entry name" value="LysA"/>
    <property type="match status" value="1"/>
</dbReference>
<comment type="similarity">
    <text evidence="5">Belongs to the Orn/Lys/Arg decarboxylase class-II family. LysA subfamily.</text>
</comment>
<feature type="modified residue" description="N6-(pyridoxal phosphate)lysine" evidence="5 7">
    <location>
        <position position="60"/>
    </location>
</feature>
<dbReference type="PROSITE" id="PS00879">
    <property type="entry name" value="ODR_DC_2_2"/>
    <property type="match status" value="1"/>
</dbReference>
<evidence type="ECO:0000256" key="5">
    <source>
        <dbReference type="HAMAP-Rule" id="MF_02120"/>
    </source>
</evidence>
<comment type="subunit">
    <text evidence="5">Homodimer.</text>
</comment>
<evidence type="ECO:0000256" key="2">
    <source>
        <dbReference type="ARBA" id="ARBA00022793"/>
    </source>
</evidence>
<name>A0A0W0H1L4_PSEFL</name>
<dbReference type="EMBL" id="LKEF01000096">
    <property type="protein sequence ID" value="KTB54701.1"/>
    <property type="molecule type" value="Genomic_DNA"/>
</dbReference>
<evidence type="ECO:0000256" key="4">
    <source>
        <dbReference type="ARBA" id="ARBA00023239"/>
    </source>
</evidence>
<comment type="cofactor">
    <cofactor evidence="1 5 7 8">
        <name>pyridoxal 5'-phosphate</name>
        <dbReference type="ChEBI" id="CHEBI:597326"/>
    </cofactor>
</comment>
<sequence length="440" mass="47808">MDHFNFINGHLHAEQVDVRAIVEQHGSPVYLYSAQSLKNHYAVLQNAFSALSPLICFSVKSCSNLSVLKLLVDQGSGLDVVSGGELYRALMAGVTADKIVFAGVGKSREEISYAVDVGVFLFNVESEAELLRLDAVASAANKRVKVAIRVNPDVADAGTHEKTATGGRQTKFGIPIERAYELFAPKRYASVDVVGIHIHLGSPIPSAHTYLSAIDKIEEMVNRLQAADCSIEFINIGGGFPAQYGNESNPVCSLTETGALICERLQELKRRGLRFIIEPGRSISANAGVLLTTVEYIKQGWDRKIAIVDAGMNVLLRPTLYGANHVIWPTRFGDFSGHWTALSESVRKTGAAPLEEIDIVGPICETGDHFALGRPLPVLEDASLLAIFSCGAYGMSMASQYNSRGRPPEVLVEGAHARLIRRRESHDDLIAHERCGLENT</sequence>
<comment type="pathway">
    <text evidence="5 8">Amino-acid biosynthesis; L-lysine biosynthesis via DAP pathway; L-lysine from DL-2,6-diaminopimelate: step 1/1.</text>
</comment>
<dbReference type="PANTHER" id="PTHR43727">
    <property type="entry name" value="DIAMINOPIMELATE DECARBOXYLASE"/>
    <property type="match status" value="1"/>
</dbReference>
<keyword evidence="4 5" id="KW-0456">Lyase</keyword>
<dbReference type="PRINTS" id="PR01179">
    <property type="entry name" value="ODADCRBXLASE"/>
</dbReference>
<reference evidence="10 11" key="1">
    <citation type="submission" date="2015-09" db="EMBL/GenBank/DDBJ databases">
        <title>Genome sequence of ICMP 11288.</title>
        <authorList>
            <person name="Visnovsky S."/>
            <person name="Lu A."/>
            <person name="Panda P."/>
            <person name="Pitman A."/>
        </authorList>
    </citation>
    <scope>NUCLEOTIDE SEQUENCE [LARGE SCALE GENOMIC DNA]</scope>
    <source>
        <strain evidence="10 11">ICMP 11288</strain>
    </source>
</reference>
<dbReference type="Gene3D" id="3.20.20.10">
    <property type="entry name" value="Alanine racemase"/>
    <property type="match status" value="1"/>
</dbReference>
<dbReference type="InterPro" id="IPR022657">
    <property type="entry name" value="De-COase2_CS"/>
</dbReference>
<dbReference type="AlphaFoldDB" id="A0A0W0H1L4"/>
<dbReference type="RefSeq" id="WP_058422856.1">
    <property type="nucleotide sequence ID" value="NZ_LKEF01000096.1"/>
</dbReference>
<feature type="binding site" evidence="5">
    <location>
        <position position="393"/>
    </location>
    <ligand>
        <name>substrate</name>
    </ligand>
</feature>
<organism evidence="10 11">
    <name type="scientific">Pseudomonas fluorescens ICMP 11288</name>
    <dbReference type="NCBI Taxonomy" id="1198309"/>
    <lineage>
        <taxon>Bacteria</taxon>
        <taxon>Pseudomonadati</taxon>
        <taxon>Pseudomonadota</taxon>
        <taxon>Gammaproteobacteria</taxon>
        <taxon>Pseudomonadales</taxon>
        <taxon>Pseudomonadaceae</taxon>
        <taxon>Pseudomonas</taxon>
    </lineage>
</organism>
<keyword evidence="5" id="KW-0028">Amino-acid biosynthesis</keyword>
<dbReference type="Pfam" id="PF02784">
    <property type="entry name" value="Orn_Arg_deC_N"/>
    <property type="match status" value="1"/>
</dbReference>
<feature type="binding site" evidence="5">
    <location>
        <begin position="278"/>
        <end position="281"/>
    </location>
    <ligand>
        <name>pyridoxal 5'-phosphate</name>
        <dbReference type="ChEBI" id="CHEBI:597326"/>
    </ligand>
</feature>
<dbReference type="InterPro" id="IPR029066">
    <property type="entry name" value="PLP-binding_barrel"/>
</dbReference>
<dbReference type="GO" id="GO:0009089">
    <property type="term" value="P:lysine biosynthetic process via diaminopimelate"/>
    <property type="evidence" value="ECO:0007669"/>
    <property type="project" value="UniProtKB-UniRule"/>
</dbReference>
<evidence type="ECO:0000256" key="3">
    <source>
        <dbReference type="ARBA" id="ARBA00022898"/>
    </source>
</evidence>
<dbReference type="GO" id="GO:0030170">
    <property type="term" value="F:pyridoxal phosphate binding"/>
    <property type="evidence" value="ECO:0007669"/>
    <property type="project" value="UniProtKB-UniRule"/>
</dbReference>
<gene>
    <name evidence="5" type="primary">lysA</name>
    <name evidence="10" type="ORF">AO063_11850</name>
</gene>
<dbReference type="NCBIfam" id="TIGR01048">
    <property type="entry name" value="lysA"/>
    <property type="match status" value="1"/>
</dbReference>
<evidence type="ECO:0000256" key="8">
    <source>
        <dbReference type="RuleBase" id="RU003738"/>
    </source>
</evidence>
<dbReference type="InterPro" id="IPR000183">
    <property type="entry name" value="Orn/DAP/Arg_de-COase"/>
</dbReference>
<accession>A0A0W0H1L4</accession>
<evidence type="ECO:0000259" key="9">
    <source>
        <dbReference type="Pfam" id="PF02784"/>
    </source>
</evidence>
<feature type="binding site" evidence="5">
    <location>
        <position position="321"/>
    </location>
    <ligand>
        <name>substrate</name>
    </ligand>
</feature>
<keyword evidence="5 8" id="KW-0457">Lysine biosynthesis</keyword>
<dbReference type="InterPro" id="IPR002986">
    <property type="entry name" value="DAP_deCOOHase_LysA"/>
</dbReference>
<feature type="binding site" evidence="5">
    <location>
        <position position="365"/>
    </location>
    <ligand>
        <name>substrate</name>
    </ligand>
</feature>
<dbReference type="GO" id="GO:0008836">
    <property type="term" value="F:diaminopimelate decarboxylase activity"/>
    <property type="evidence" value="ECO:0007669"/>
    <property type="project" value="UniProtKB-UniRule"/>
</dbReference>
<evidence type="ECO:0000256" key="1">
    <source>
        <dbReference type="ARBA" id="ARBA00001933"/>
    </source>
</evidence>
<dbReference type="Proteomes" id="UP000054197">
    <property type="component" value="Unassembled WGS sequence"/>
</dbReference>
<dbReference type="SUPFAM" id="SSF51419">
    <property type="entry name" value="PLP-binding barrel"/>
    <property type="match status" value="1"/>
</dbReference>
<dbReference type="FunFam" id="3.20.20.10:FF:000003">
    <property type="entry name" value="Diaminopimelate decarboxylase"/>
    <property type="match status" value="1"/>
</dbReference>
<feature type="binding site" evidence="5">
    <location>
        <position position="393"/>
    </location>
    <ligand>
        <name>pyridoxal 5'-phosphate</name>
        <dbReference type="ChEBI" id="CHEBI:597326"/>
    </ligand>
</feature>
<dbReference type="Gene3D" id="2.40.37.10">
    <property type="entry name" value="Lyase, Ornithine Decarboxylase, Chain A, domain 1"/>
    <property type="match status" value="1"/>
</dbReference>
<keyword evidence="2 5" id="KW-0210">Decarboxylase</keyword>
<feature type="active site" description="Proton donor" evidence="7">
    <location>
        <position position="364"/>
    </location>
</feature>
<evidence type="ECO:0000313" key="10">
    <source>
        <dbReference type="EMBL" id="KTB54701.1"/>
    </source>
</evidence>
<evidence type="ECO:0000256" key="6">
    <source>
        <dbReference type="NCBIfam" id="TIGR01048"/>
    </source>
</evidence>
<proteinExistence type="inferred from homology"/>
<evidence type="ECO:0000256" key="7">
    <source>
        <dbReference type="PIRSR" id="PIRSR600183-50"/>
    </source>
</evidence>
<comment type="catalytic activity">
    <reaction evidence="5 8">
        <text>meso-2,6-diaminopimelate + H(+) = L-lysine + CO2</text>
        <dbReference type="Rhea" id="RHEA:15101"/>
        <dbReference type="ChEBI" id="CHEBI:15378"/>
        <dbReference type="ChEBI" id="CHEBI:16526"/>
        <dbReference type="ChEBI" id="CHEBI:32551"/>
        <dbReference type="ChEBI" id="CHEBI:57791"/>
        <dbReference type="EC" id="4.1.1.20"/>
    </reaction>
</comment>
<feature type="binding site" evidence="5">
    <location>
        <position position="317"/>
    </location>
    <ligand>
        <name>substrate</name>
    </ligand>
</feature>
<feature type="binding site" evidence="5">
    <location>
        <position position="239"/>
    </location>
    <ligand>
        <name>pyridoxal 5'-phosphate</name>
        <dbReference type="ChEBI" id="CHEBI:597326"/>
    </ligand>
</feature>
<dbReference type="InterPro" id="IPR022644">
    <property type="entry name" value="De-COase2_N"/>
</dbReference>